<protein>
    <submittedName>
        <fullName evidence="2">Sugar ABC transporter substrate-binding protein</fullName>
    </submittedName>
</protein>
<reference evidence="2" key="2">
    <citation type="submission" date="2020-09" db="EMBL/GenBank/DDBJ databases">
        <authorList>
            <person name="Sun Q."/>
            <person name="Zhou Y."/>
        </authorList>
    </citation>
    <scope>NUCLEOTIDE SEQUENCE</scope>
    <source>
        <strain evidence="2">CGMCC 1.12777</strain>
    </source>
</reference>
<dbReference type="RefSeq" id="WP_188497944.1">
    <property type="nucleotide sequence ID" value="NZ_BMFV01000021.1"/>
</dbReference>
<evidence type="ECO:0000256" key="1">
    <source>
        <dbReference type="SAM" id="SignalP"/>
    </source>
</evidence>
<proteinExistence type="predicted"/>
<dbReference type="InterPro" id="IPR006059">
    <property type="entry name" value="SBP"/>
</dbReference>
<accession>A0A8J2ZX68</accession>
<feature type="signal peptide" evidence="1">
    <location>
        <begin position="1"/>
        <end position="20"/>
    </location>
</feature>
<dbReference type="Pfam" id="PF01547">
    <property type="entry name" value="SBP_bac_1"/>
    <property type="match status" value="1"/>
</dbReference>
<organism evidence="2 3">
    <name type="scientific">Pullulanibacillus pueri</name>
    <dbReference type="NCBI Taxonomy" id="1437324"/>
    <lineage>
        <taxon>Bacteria</taxon>
        <taxon>Bacillati</taxon>
        <taxon>Bacillota</taxon>
        <taxon>Bacilli</taxon>
        <taxon>Bacillales</taxon>
        <taxon>Sporolactobacillaceae</taxon>
        <taxon>Pullulanibacillus</taxon>
    </lineage>
</organism>
<dbReference type="CDD" id="cd14748">
    <property type="entry name" value="PBP2_UgpB"/>
    <property type="match status" value="1"/>
</dbReference>
<keyword evidence="3" id="KW-1185">Reference proteome</keyword>
<comment type="caution">
    <text evidence="2">The sequence shown here is derived from an EMBL/GenBank/DDBJ whole genome shotgun (WGS) entry which is preliminary data.</text>
</comment>
<evidence type="ECO:0000313" key="2">
    <source>
        <dbReference type="EMBL" id="GGH84406.1"/>
    </source>
</evidence>
<feature type="chain" id="PRO_5038822943" evidence="1">
    <location>
        <begin position="21"/>
        <end position="431"/>
    </location>
</feature>
<dbReference type="Proteomes" id="UP000656813">
    <property type="component" value="Unassembled WGS sequence"/>
</dbReference>
<dbReference type="PROSITE" id="PS51257">
    <property type="entry name" value="PROKAR_LIPOPROTEIN"/>
    <property type="match status" value="1"/>
</dbReference>
<keyword evidence="1" id="KW-0732">Signal</keyword>
<dbReference type="AlphaFoldDB" id="A0A8J2ZX68"/>
<reference evidence="2" key="1">
    <citation type="journal article" date="2014" name="Int. J. Syst. Evol. Microbiol.">
        <title>Complete genome sequence of Corynebacterium casei LMG S-19264T (=DSM 44701T), isolated from a smear-ripened cheese.</title>
        <authorList>
            <consortium name="US DOE Joint Genome Institute (JGI-PGF)"/>
            <person name="Walter F."/>
            <person name="Albersmeier A."/>
            <person name="Kalinowski J."/>
            <person name="Ruckert C."/>
        </authorList>
    </citation>
    <scope>NUCLEOTIDE SEQUENCE</scope>
    <source>
        <strain evidence="2">CGMCC 1.12777</strain>
    </source>
</reference>
<gene>
    <name evidence="2" type="ORF">GCM10007096_27410</name>
</gene>
<dbReference type="PANTHER" id="PTHR43649:SF14">
    <property type="entry name" value="BLR3389 PROTEIN"/>
    <property type="match status" value="1"/>
</dbReference>
<dbReference type="EMBL" id="BMFV01000021">
    <property type="protein sequence ID" value="GGH84406.1"/>
    <property type="molecule type" value="Genomic_DNA"/>
</dbReference>
<dbReference type="PANTHER" id="PTHR43649">
    <property type="entry name" value="ARABINOSE-BINDING PROTEIN-RELATED"/>
    <property type="match status" value="1"/>
</dbReference>
<dbReference type="InterPro" id="IPR050490">
    <property type="entry name" value="Bact_solute-bd_prot1"/>
</dbReference>
<evidence type="ECO:0000313" key="3">
    <source>
        <dbReference type="Proteomes" id="UP000656813"/>
    </source>
</evidence>
<dbReference type="SUPFAM" id="SSF53850">
    <property type="entry name" value="Periplasmic binding protein-like II"/>
    <property type="match status" value="1"/>
</dbReference>
<sequence length="431" mass="48460">MKRVFVVLLCSIALFSFSTACSTAGSTSESAKGKITLQYWTLFGGGDAEYMQQIVDKFNKTHPNIHVNNMQLDSTQYYTKLVSGVAAGRSPDVAISHITMMPELENLGILSPVDDIINETKVNVKWDDFNQNILKSSIFNGEHYSLPIDTHPFVMFYNKKYLKEAGLLDASGNPIIGKGPDGFLNFLQQLKEKLPDDVAPFSLSNGGDDPYRLWWALYFQQGAEGIVSKDLQRSALDMDKAIKAAQFIKDLYFKQKFIPRNIADFYQMFQTQKAAITMTGVWATGTWASTKGLDFGAMNIPNIFGKQVTWGDSHNLIFPVQKNPDPKKQKAALEFAKFVEENGQMWAQAGHVPANTTNWDKPDFTKLPYRKEYTKVASTVAFPRQTAEFGGIKDFMMEDLDTIWNGSVSPERAFKKLNNQINDLLKNSILK</sequence>
<dbReference type="Gene3D" id="3.40.190.10">
    <property type="entry name" value="Periplasmic binding protein-like II"/>
    <property type="match status" value="1"/>
</dbReference>
<name>A0A8J2ZX68_9BACL</name>